<dbReference type="RefSeq" id="WP_211874446.1">
    <property type="nucleotide sequence ID" value="NZ_JAAEDH010000011.1"/>
</dbReference>
<dbReference type="AlphaFoldDB" id="A0AAF1K2G8"/>
<dbReference type="InterPro" id="IPR001466">
    <property type="entry name" value="Beta-lactam-related"/>
</dbReference>
<organism evidence="3 4">
    <name type="scientific">Plastoroseomonas arctica</name>
    <dbReference type="NCBI Taxonomy" id="1509237"/>
    <lineage>
        <taxon>Bacteria</taxon>
        <taxon>Pseudomonadati</taxon>
        <taxon>Pseudomonadota</taxon>
        <taxon>Alphaproteobacteria</taxon>
        <taxon>Acetobacterales</taxon>
        <taxon>Acetobacteraceae</taxon>
        <taxon>Plastoroseomonas</taxon>
    </lineage>
</organism>
<dbReference type="EMBL" id="JAAEDH010000011">
    <property type="protein sequence ID" value="MBR0655608.1"/>
    <property type="molecule type" value="Genomic_DNA"/>
</dbReference>
<gene>
    <name evidence="3" type="ORF">GXW79_11005</name>
</gene>
<dbReference type="InterPro" id="IPR012338">
    <property type="entry name" value="Beta-lactam/transpept-like"/>
</dbReference>
<evidence type="ECO:0000313" key="3">
    <source>
        <dbReference type="EMBL" id="MBR0655608.1"/>
    </source>
</evidence>
<sequence>MSTTGSDARKLADAVAFAAAHETPWPHDIASHIAHGYFEGPPDNEILGPVSPRGAPNGLITRNGKLVASWGDTRQADMTFSVAKSYLSLLAGLAHADGLIPDLDARIGATITDGGFETPQNAPITWRHILTNTSEWEGTLFGKSDIIDRGRNLVVEGKGQKGQARPMNPPGSYWEYNDVRVNRLALCLLRLFRRPLPDVFRERILGPLGGSADWRWEGYRTSWVEIDGQRMQSVSGGGHWGGGVVMHAEDQARIGMLMLGRGAWNGVRILPESWIEASTTPCALNPSYGFLWWLNSDGKRLPSAPKDALFASGAGGNTIWIDPSSGIVAVSRWLDPAALDGFIGKVRAALA</sequence>
<dbReference type="PANTHER" id="PTHR43283">
    <property type="entry name" value="BETA-LACTAMASE-RELATED"/>
    <property type="match status" value="1"/>
</dbReference>
<dbReference type="Gene3D" id="3.40.710.10">
    <property type="entry name" value="DD-peptidase/beta-lactamase superfamily"/>
    <property type="match status" value="1"/>
</dbReference>
<proteinExistence type="predicted"/>
<keyword evidence="1 3" id="KW-0378">Hydrolase</keyword>
<feature type="domain" description="Beta-lactamase-related" evidence="2">
    <location>
        <begin position="60"/>
        <end position="330"/>
    </location>
</feature>
<dbReference type="Pfam" id="PF00144">
    <property type="entry name" value="Beta-lactamase"/>
    <property type="match status" value="1"/>
</dbReference>
<evidence type="ECO:0000256" key="1">
    <source>
        <dbReference type="ARBA" id="ARBA00022801"/>
    </source>
</evidence>
<keyword evidence="4" id="KW-1185">Reference proteome</keyword>
<dbReference type="Proteomes" id="UP001196068">
    <property type="component" value="Unassembled WGS sequence"/>
</dbReference>
<comment type="caution">
    <text evidence="3">The sequence shown here is derived from an EMBL/GenBank/DDBJ whole genome shotgun (WGS) entry which is preliminary data.</text>
</comment>
<reference evidence="3" key="1">
    <citation type="submission" date="2020-01" db="EMBL/GenBank/DDBJ databases">
        <authorList>
            <person name="Rat A."/>
        </authorList>
    </citation>
    <scope>NUCLEOTIDE SEQUENCE</scope>
    <source>
        <strain evidence="3">LMG 28251</strain>
    </source>
</reference>
<accession>A0AAF1K2G8</accession>
<evidence type="ECO:0000259" key="2">
    <source>
        <dbReference type="Pfam" id="PF00144"/>
    </source>
</evidence>
<dbReference type="GO" id="GO:0016787">
    <property type="term" value="F:hydrolase activity"/>
    <property type="evidence" value="ECO:0007669"/>
    <property type="project" value="UniProtKB-KW"/>
</dbReference>
<dbReference type="SUPFAM" id="SSF56601">
    <property type="entry name" value="beta-lactamase/transpeptidase-like"/>
    <property type="match status" value="1"/>
</dbReference>
<reference evidence="3" key="2">
    <citation type="journal article" date="2021" name="Syst. Appl. Microbiol.">
        <title>Roseomonas hellenica sp. nov., isolated from roots of wild-growing Alkanna tinctoria.</title>
        <authorList>
            <person name="Rat A."/>
            <person name="Naranjo H.D."/>
            <person name="Lebbe L."/>
            <person name="Cnockaert M."/>
            <person name="Krigas N."/>
            <person name="Grigoriadou K."/>
            <person name="Maloupa E."/>
            <person name="Willems A."/>
        </authorList>
    </citation>
    <scope>NUCLEOTIDE SEQUENCE</scope>
    <source>
        <strain evidence="3">LMG 28251</strain>
    </source>
</reference>
<name>A0AAF1K2G8_9PROT</name>
<dbReference type="InterPro" id="IPR050789">
    <property type="entry name" value="Diverse_Enzym_Activities"/>
</dbReference>
<evidence type="ECO:0000313" key="4">
    <source>
        <dbReference type="Proteomes" id="UP001196068"/>
    </source>
</evidence>
<dbReference type="PANTHER" id="PTHR43283:SF11">
    <property type="entry name" value="BETA-LACTAMASE-RELATED DOMAIN-CONTAINING PROTEIN"/>
    <property type="match status" value="1"/>
</dbReference>
<protein>
    <submittedName>
        <fullName evidence="3">Serine hydrolase</fullName>
    </submittedName>
</protein>